<evidence type="ECO:0000313" key="1">
    <source>
        <dbReference type="EMBL" id="TFY76177.1"/>
    </source>
</evidence>
<name>A0A4Y9ZQ44_9AGAM</name>
<proteinExistence type="predicted"/>
<dbReference type="AlphaFoldDB" id="A0A4Y9ZQ44"/>
<comment type="caution">
    <text evidence="1">The sequence shown here is derived from an EMBL/GenBank/DDBJ whole genome shotgun (WGS) entry which is preliminary data.</text>
</comment>
<dbReference type="SUPFAM" id="SSF52047">
    <property type="entry name" value="RNI-like"/>
    <property type="match status" value="1"/>
</dbReference>
<dbReference type="OrthoDB" id="3187188at2759"/>
<dbReference type="Proteomes" id="UP000298061">
    <property type="component" value="Unassembled WGS sequence"/>
</dbReference>
<evidence type="ECO:0000313" key="2">
    <source>
        <dbReference type="Proteomes" id="UP000298061"/>
    </source>
</evidence>
<evidence type="ECO:0008006" key="3">
    <source>
        <dbReference type="Google" id="ProtNLM"/>
    </source>
</evidence>
<dbReference type="InterPro" id="IPR032675">
    <property type="entry name" value="LRR_dom_sf"/>
</dbReference>
<gene>
    <name evidence="1" type="ORF">EWM64_g7838</name>
</gene>
<organism evidence="1 2">
    <name type="scientific">Hericium alpestre</name>
    <dbReference type="NCBI Taxonomy" id="135208"/>
    <lineage>
        <taxon>Eukaryota</taxon>
        <taxon>Fungi</taxon>
        <taxon>Dikarya</taxon>
        <taxon>Basidiomycota</taxon>
        <taxon>Agaricomycotina</taxon>
        <taxon>Agaricomycetes</taxon>
        <taxon>Russulales</taxon>
        <taxon>Hericiaceae</taxon>
        <taxon>Hericium</taxon>
    </lineage>
</organism>
<sequence>MSYLNSGTSPAASAPHEVLAQIFSMTYARSAFDRAANPSLADFALVNKQWLEPARDILYIHVYLGTPDCLLETMELFLCTLRSSPGLAGLVRAIGFGSFCMERGEMKNLAEAIKLCDNLQELRLSGWNDDELQDLFDALLSKKRLQVLHVDRHALSGIRCGSVSQVAALRLAERVLGGAPSRGIVPDRAALSDLWLNDGLMMRRQQLLVPLQLLAPRLTSLVLNLQERWLPTVARPMDDIISAMPLLRALYVSSFYLKPATLSHGFSDLKILDYRVVPQELEEFITILSNPSTLPALREVTLILRVSYGDNESEDESSQGDVENFDTDMFEALRALCLKRGIKIRDQFYRYMQGLGIVYDLDGS</sequence>
<reference evidence="1 2" key="1">
    <citation type="submission" date="2019-02" db="EMBL/GenBank/DDBJ databases">
        <title>Genome sequencing of the rare red list fungi Hericium alpestre (H. flagellum).</title>
        <authorList>
            <person name="Buettner E."/>
            <person name="Kellner H."/>
        </authorList>
    </citation>
    <scope>NUCLEOTIDE SEQUENCE [LARGE SCALE GENOMIC DNA]</scope>
    <source>
        <strain evidence="1 2">DSM 108284</strain>
    </source>
</reference>
<dbReference type="Gene3D" id="3.80.10.10">
    <property type="entry name" value="Ribonuclease Inhibitor"/>
    <property type="match status" value="1"/>
</dbReference>
<accession>A0A4Y9ZQ44</accession>
<protein>
    <recommendedName>
        <fullName evidence="3">F-box domain-containing protein</fullName>
    </recommendedName>
</protein>
<keyword evidence="2" id="KW-1185">Reference proteome</keyword>
<dbReference type="EMBL" id="SFCI01001293">
    <property type="protein sequence ID" value="TFY76177.1"/>
    <property type="molecule type" value="Genomic_DNA"/>
</dbReference>